<organism evidence="4 5">
    <name type="scientific">Paenarthrobacter ureafaciens</name>
    <dbReference type="NCBI Taxonomy" id="37931"/>
    <lineage>
        <taxon>Bacteria</taxon>
        <taxon>Bacillati</taxon>
        <taxon>Actinomycetota</taxon>
        <taxon>Actinomycetes</taxon>
        <taxon>Micrococcales</taxon>
        <taxon>Micrococcaceae</taxon>
        <taxon>Paenarthrobacter</taxon>
    </lineage>
</organism>
<accession>A0AAX3ENC8</accession>
<dbReference type="EMBL" id="CP101185">
    <property type="protein sequence ID" value="UYV99650.1"/>
    <property type="molecule type" value="Genomic_DNA"/>
</dbReference>
<dbReference type="InterPro" id="IPR020019">
    <property type="entry name" value="AcTrfase_PglD-like"/>
</dbReference>
<dbReference type="RefSeq" id="WP_021470469.1">
    <property type="nucleotide sequence ID" value="NZ_BDMH01000010.1"/>
</dbReference>
<evidence type="ECO:0000313" key="4">
    <source>
        <dbReference type="EMBL" id="UYV99650.1"/>
    </source>
</evidence>
<evidence type="ECO:0000313" key="5">
    <source>
        <dbReference type="Proteomes" id="UP001163293"/>
    </source>
</evidence>
<reference evidence="4" key="1">
    <citation type="submission" date="2022-07" db="EMBL/GenBank/DDBJ databases">
        <authorList>
            <person name="Wu T."/>
        </authorList>
    </citation>
    <scope>NUCLEOTIDE SEQUENCE</scope>
    <source>
        <strain evidence="4">SD-1</strain>
    </source>
</reference>
<gene>
    <name evidence="4" type="ORF">NL394_10780</name>
</gene>
<dbReference type="Gene3D" id="2.160.10.10">
    <property type="entry name" value="Hexapeptide repeat proteins"/>
    <property type="match status" value="1"/>
</dbReference>
<dbReference type="Pfam" id="PF17836">
    <property type="entry name" value="PglD_N"/>
    <property type="match status" value="1"/>
</dbReference>
<protein>
    <submittedName>
        <fullName evidence="4">Acetyltransferase</fullName>
    </submittedName>
</protein>
<feature type="site" description="Increases basicity of active site His" evidence="1">
    <location>
        <position position="139"/>
    </location>
</feature>
<dbReference type="Proteomes" id="UP001163293">
    <property type="component" value="Chromosome"/>
</dbReference>
<dbReference type="InterPro" id="IPR050179">
    <property type="entry name" value="Trans_hexapeptide_repeat"/>
</dbReference>
<name>A0AAX3ENC8_PAEUR</name>
<dbReference type="AlphaFoldDB" id="A0AAX3ENC8"/>
<proteinExistence type="predicted"/>
<sequence>MSELLLIAASGLAREVLAMVRSSGPFDIIGILDDDEDKLGRVVDGAHVLGPIRDALKFPHAKLLVCIGSGTGRESVVMRLRALGLSEDRYATAIDTSVHVPEGCKIGHGSIILAHVTMTASVTLGNHVVAMPGVTFTHDDVVGDFATFAAGVSLGGNVRIGRGAYIGMNASVRERRSVGAGATIGMGAAVLSDVPDEETWAGVPARVIRRGNFPALEGIL</sequence>
<dbReference type="PANTHER" id="PTHR43300">
    <property type="entry name" value="ACETYLTRANSFERASE"/>
    <property type="match status" value="1"/>
</dbReference>
<dbReference type="PANTHER" id="PTHR43300:SF7">
    <property type="entry name" value="UDP-N-ACETYLBACILLOSAMINE N-ACETYLTRANSFERASE"/>
    <property type="match status" value="1"/>
</dbReference>
<feature type="domain" description="PglD N-terminal" evidence="3">
    <location>
        <begin position="4"/>
        <end position="80"/>
    </location>
</feature>
<keyword evidence="5" id="KW-1185">Reference proteome</keyword>
<feature type="active site" description="Proton acceptor" evidence="1">
    <location>
        <position position="138"/>
    </location>
</feature>
<dbReference type="InterPro" id="IPR041561">
    <property type="entry name" value="PglD_N"/>
</dbReference>
<evidence type="ECO:0000256" key="2">
    <source>
        <dbReference type="PIRSR" id="PIRSR620019-2"/>
    </source>
</evidence>
<evidence type="ECO:0000256" key="1">
    <source>
        <dbReference type="PIRSR" id="PIRSR620019-1"/>
    </source>
</evidence>
<dbReference type="CDD" id="cd03360">
    <property type="entry name" value="LbH_AT_putative"/>
    <property type="match status" value="1"/>
</dbReference>
<dbReference type="Gene3D" id="3.40.50.20">
    <property type="match status" value="1"/>
</dbReference>
<dbReference type="NCBIfam" id="TIGR03570">
    <property type="entry name" value="NeuD_NnaD"/>
    <property type="match status" value="1"/>
</dbReference>
<dbReference type="InterPro" id="IPR011004">
    <property type="entry name" value="Trimer_LpxA-like_sf"/>
</dbReference>
<evidence type="ECO:0000259" key="3">
    <source>
        <dbReference type="Pfam" id="PF17836"/>
    </source>
</evidence>
<feature type="binding site" evidence="2">
    <location>
        <position position="68"/>
    </location>
    <ligand>
        <name>substrate</name>
    </ligand>
</feature>
<dbReference type="SUPFAM" id="SSF51161">
    <property type="entry name" value="Trimeric LpxA-like enzymes"/>
    <property type="match status" value="1"/>
</dbReference>